<organism evidence="2 3">
    <name type="scientific">Bagarius yarrelli</name>
    <name type="common">Goonch</name>
    <name type="synonym">Bagrus yarrelli</name>
    <dbReference type="NCBI Taxonomy" id="175774"/>
    <lineage>
        <taxon>Eukaryota</taxon>
        <taxon>Metazoa</taxon>
        <taxon>Chordata</taxon>
        <taxon>Craniata</taxon>
        <taxon>Vertebrata</taxon>
        <taxon>Euteleostomi</taxon>
        <taxon>Actinopterygii</taxon>
        <taxon>Neopterygii</taxon>
        <taxon>Teleostei</taxon>
        <taxon>Ostariophysi</taxon>
        <taxon>Siluriformes</taxon>
        <taxon>Sisoridae</taxon>
        <taxon>Sisorinae</taxon>
        <taxon>Bagarius</taxon>
    </lineage>
</organism>
<feature type="region of interest" description="Disordered" evidence="1">
    <location>
        <begin position="1"/>
        <end position="116"/>
    </location>
</feature>
<evidence type="ECO:0000256" key="1">
    <source>
        <dbReference type="SAM" id="MobiDB-lite"/>
    </source>
</evidence>
<feature type="compositionally biased region" description="Basic residues" evidence="1">
    <location>
        <begin position="78"/>
        <end position="94"/>
    </location>
</feature>
<feature type="compositionally biased region" description="Basic and acidic residues" evidence="1">
    <location>
        <begin position="56"/>
        <end position="77"/>
    </location>
</feature>
<comment type="caution">
    <text evidence="2">The sequence shown here is derived from an EMBL/GenBank/DDBJ whole genome shotgun (WGS) entry which is preliminary data.</text>
</comment>
<accession>A0A556TUI1</accession>
<feature type="compositionally biased region" description="Basic and acidic residues" evidence="1">
    <location>
        <begin position="95"/>
        <end position="116"/>
    </location>
</feature>
<sequence length="173" mass="20493">MARHRGGARKETKGSSNKVKRQIFRKRPALLYVRQRFRAQGANKGLSKSARGFSYTREEKRREEKRREEKRREERREEKKKKKGKEERKKKRREEKKEGKEEKKKEKEDEKKEEKESFISGFLILSQEGGCKRVDDVLQTQQIQDDTKKPTAIQDTAVVHASTSACERKSEIN</sequence>
<protein>
    <submittedName>
        <fullName evidence="2">Uncharacterized protein</fullName>
    </submittedName>
</protein>
<dbReference type="Proteomes" id="UP000319801">
    <property type="component" value="Unassembled WGS sequence"/>
</dbReference>
<dbReference type="AlphaFoldDB" id="A0A556TUI1"/>
<dbReference type="EMBL" id="VCAZ01000019">
    <property type="protein sequence ID" value="TSK72129.1"/>
    <property type="molecule type" value="Genomic_DNA"/>
</dbReference>
<feature type="compositionally biased region" description="Basic residues" evidence="1">
    <location>
        <begin position="18"/>
        <end position="28"/>
    </location>
</feature>
<keyword evidence="3" id="KW-1185">Reference proteome</keyword>
<proteinExistence type="predicted"/>
<evidence type="ECO:0000313" key="2">
    <source>
        <dbReference type="EMBL" id="TSK72129.1"/>
    </source>
</evidence>
<evidence type="ECO:0000313" key="3">
    <source>
        <dbReference type="Proteomes" id="UP000319801"/>
    </source>
</evidence>
<gene>
    <name evidence="2" type="ORF">Baya_3113</name>
</gene>
<name>A0A556TUI1_BAGYA</name>
<reference evidence="2 3" key="1">
    <citation type="journal article" date="2019" name="Genome Biol. Evol.">
        <title>Whole-Genome Sequencing of the Giant Devil Catfish, Bagarius yarrelli.</title>
        <authorList>
            <person name="Jiang W."/>
            <person name="Lv Y."/>
            <person name="Cheng L."/>
            <person name="Yang K."/>
            <person name="Chao B."/>
            <person name="Wang X."/>
            <person name="Li Y."/>
            <person name="Pan X."/>
            <person name="You X."/>
            <person name="Zhang Y."/>
            <person name="Yang J."/>
            <person name="Li J."/>
            <person name="Zhang X."/>
            <person name="Liu S."/>
            <person name="Sun C."/>
            <person name="Yang J."/>
            <person name="Shi Q."/>
        </authorList>
    </citation>
    <scope>NUCLEOTIDE SEQUENCE [LARGE SCALE GENOMIC DNA]</scope>
    <source>
        <strain evidence="2">JWS20170419001</strain>
        <tissue evidence="2">Muscle</tissue>
    </source>
</reference>